<dbReference type="AlphaFoldDB" id="A0A975BNY2"/>
<evidence type="ECO:0000313" key="1">
    <source>
        <dbReference type="EMBL" id="QTA88956.1"/>
    </source>
</evidence>
<evidence type="ECO:0000313" key="2">
    <source>
        <dbReference type="Proteomes" id="UP000663722"/>
    </source>
</evidence>
<accession>A0A975BNY2</accession>
<reference evidence="1" key="1">
    <citation type="journal article" date="2021" name="Microb. Physiol.">
        <title>Proteogenomic Insights into the Physiology of Marine, Sulfate-Reducing, Filamentous Desulfonema limicola and Desulfonema magnum.</title>
        <authorList>
            <person name="Schnaars V."/>
            <person name="Wohlbrand L."/>
            <person name="Scheve S."/>
            <person name="Hinrichs C."/>
            <person name="Reinhardt R."/>
            <person name="Rabus R."/>
        </authorList>
    </citation>
    <scope>NUCLEOTIDE SEQUENCE</scope>
    <source>
        <strain evidence="1">4be13</strain>
    </source>
</reference>
<gene>
    <name evidence="1" type="ORF">dnm_050020</name>
</gene>
<keyword evidence="2" id="KW-1185">Reference proteome</keyword>
<organism evidence="1 2">
    <name type="scientific">Desulfonema magnum</name>
    <dbReference type="NCBI Taxonomy" id="45655"/>
    <lineage>
        <taxon>Bacteria</taxon>
        <taxon>Pseudomonadati</taxon>
        <taxon>Thermodesulfobacteriota</taxon>
        <taxon>Desulfobacteria</taxon>
        <taxon>Desulfobacterales</taxon>
        <taxon>Desulfococcaceae</taxon>
        <taxon>Desulfonema</taxon>
    </lineage>
</organism>
<name>A0A975BNY2_9BACT</name>
<dbReference type="KEGG" id="dmm:dnm_050020"/>
<dbReference type="Proteomes" id="UP000663722">
    <property type="component" value="Chromosome"/>
</dbReference>
<sequence length="47" mass="5311">MQRRWLTFLKNIFSDYNGFREGPTKPRKGGIFAAGDLPPLRGFVSPA</sequence>
<protein>
    <submittedName>
        <fullName evidence="1">Uncharacterized protein</fullName>
    </submittedName>
</protein>
<proteinExistence type="predicted"/>
<dbReference type="EMBL" id="CP061800">
    <property type="protein sequence ID" value="QTA88956.1"/>
    <property type="molecule type" value="Genomic_DNA"/>
</dbReference>